<dbReference type="InParanoid" id="A0A5E4FFT9"/>
<dbReference type="Gramene" id="VVA25441">
    <property type="protein sequence ID" value="VVA25441"/>
    <property type="gene ID" value="Prudul26B008260"/>
</dbReference>
<dbReference type="EMBL" id="CABIKO010000093">
    <property type="protein sequence ID" value="VVA25441.1"/>
    <property type="molecule type" value="Genomic_DNA"/>
</dbReference>
<reference evidence="2" key="1">
    <citation type="journal article" date="2020" name="Plant J.">
        <title>Transposons played a major role in the diversification between the closely related almond and peach genomes: results from the almond genome sequence.</title>
        <authorList>
            <person name="Alioto T."/>
            <person name="Alexiou K.G."/>
            <person name="Bardil A."/>
            <person name="Barteri F."/>
            <person name="Castanera R."/>
            <person name="Cruz F."/>
            <person name="Dhingra A."/>
            <person name="Duval H."/>
            <person name="Fernandez I Marti A."/>
            <person name="Frias L."/>
            <person name="Galan B."/>
            <person name="Garcia J.L."/>
            <person name="Howad W."/>
            <person name="Gomez-Garrido J."/>
            <person name="Gut M."/>
            <person name="Julca I."/>
            <person name="Morata J."/>
            <person name="Puigdomenech P."/>
            <person name="Ribeca P."/>
            <person name="Rubio Cabetas M.J."/>
            <person name="Vlasova A."/>
            <person name="Wirthensohn M."/>
            <person name="Garcia-Mas J."/>
            <person name="Gabaldon T."/>
            <person name="Casacuberta J.M."/>
            <person name="Arus P."/>
        </authorList>
    </citation>
    <scope>NUCLEOTIDE SEQUENCE [LARGE SCALE GENOMIC DNA]</scope>
    <source>
        <strain evidence="2">cv. Texas</strain>
    </source>
</reference>
<protein>
    <submittedName>
        <fullName evidence="1">PREDICTED: josephin</fullName>
    </submittedName>
</protein>
<dbReference type="PANTHER" id="PTHR34355:SF1">
    <property type="entry name" value="JOSEPHIN-LIKE PROTEIN"/>
    <property type="match status" value="1"/>
</dbReference>
<evidence type="ECO:0000313" key="2">
    <source>
        <dbReference type="Proteomes" id="UP000327085"/>
    </source>
</evidence>
<dbReference type="Proteomes" id="UP000327085">
    <property type="component" value="Chromosome 6"/>
</dbReference>
<dbReference type="AlphaFoldDB" id="A0A5E4FFT9"/>
<evidence type="ECO:0000313" key="1">
    <source>
        <dbReference type="EMBL" id="VVA25441.1"/>
    </source>
</evidence>
<name>A0A5E4FFT9_PRUDU</name>
<accession>A0A5E4FFT9</accession>
<organism evidence="1 2">
    <name type="scientific">Prunus dulcis</name>
    <name type="common">Almond</name>
    <name type="synonym">Amygdalus dulcis</name>
    <dbReference type="NCBI Taxonomy" id="3755"/>
    <lineage>
        <taxon>Eukaryota</taxon>
        <taxon>Viridiplantae</taxon>
        <taxon>Streptophyta</taxon>
        <taxon>Embryophyta</taxon>
        <taxon>Tracheophyta</taxon>
        <taxon>Spermatophyta</taxon>
        <taxon>Magnoliopsida</taxon>
        <taxon>eudicotyledons</taxon>
        <taxon>Gunneridae</taxon>
        <taxon>Pentapetalae</taxon>
        <taxon>rosids</taxon>
        <taxon>fabids</taxon>
        <taxon>Rosales</taxon>
        <taxon>Rosaceae</taxon>
        <taxon>Amygdaloideae</taxon>
        <taxon>Amygdaleae</taxon>
        <taxon>Prunus</taxon>
    </lineage>
</organism>
<dbReference type="PANTHER" id="PTHR34355">
    <property type="entry name" value="JOSEPHIN-LIKE PROTEIN"/>
    <property type="match status" value="1"/>
</dbReference>
<sequence length="136" mass="14914">MSRKASKRVSFSPDVNEKPILYLKQSGGTGNGTRVGGSRNRVTGIWAFRLLKDTTELPAPIKLLRTLRAKVARAVCIISARKRTSRKVSSSNHLTRSRSVSDPIESHRAEALEDCIEFLNSAASLQRSNSVTSNSC</sequence>
<proteinExistence type="predicted"/>
<dbReference type="OMA" id="ARAVCII"/>
<gene>
    <name evidence="1" type="ORF">ALMOND_2B008260</name>
</gene>